<dbReference type="SUPFAM" id="SSF55486">
    <property type="entry name" value="Metalloproteases ('zincins'), catalytic domain"/>
    <property type="match status" value="1"/>
</dbReference>
<comment type="caution">
    <text evidence="4">The sequence shown here is derived from an EMBL/GenBank/DDBJ whole genome shotgun (WGS) entry which is preliminary data.</text>
</comment>
<accession>A0A6I4IWB5</accession>
<dbReference type="Pfam" id="PF07589">
    <property type="entry name" value="PEP-CTERM"/>
    <property type="match status" value="1"/>
</dbReference>
<evidence type="ECO:0000259" key="3">
    <source>
        <dbReference type="Pfam" id="PF07589"/>
    </source>
</evidence>
<dbReference type="RefSeq" id="WP_157024971.1">
    <property type="nucleotide sequence ID" value="NZ_WQMS01000001.1"/>
</dbReference>
<dbReference type="InterPro" id="IPR013424">
    <property type="entry name" value="Ice-binding_C"/>
</dbReference>
<dbReference type="Proteomes" id="UP000441389">
    <property type="component" value="Unassembled WGS sequence"/>
</dbReference>
<keyword evidence="1" id="KW-0472">Membrane</keyword>
<name>A0A6I4IWB5_9SPHN</name>
<evidence type="ECO:0000256" key="2">
    <source>
        <dbReference type="SAM" id="SignalP"/>
    </source>
</evidence>
<organism evidence="4 5">
    <name type="scientific">Sphingomonas horti</name>
    <dbReference type="NCBI Taxonomy" id="2682842"/>
    <lineage>
        <taxon>Bacteria</taxon>
        <taxon>Pseudomonadati</taxon>
        <taxon>Pseudomonadota</taxon>
        <taxon>Alphaproteobacteria</taxon>
        <taxon>Sphingomonadales</taxon>
        <taxon>Sphingomonadaceae</taxon>
        <taxon>Sphingomonas</taxon>
    </lineage>
</organism>
<dbReference type="NCBIfam" id="TIGR02595">
    <property type="entry name" value="PEP_CTERM"/>
    <property type="match status" value="1"/>
</dbReference>
<feature type="chain" id="PRO_5026247641" evidence="2">
    <location>
        <begin position="27"/>
        <end position="440"/>
    </location>
</feature>
<gene>
    <name evidence="4" type="ORF">GON01_00230</name>
</gene>
<dbReference type="AlphaFoldDB" id="A0A6I4IWB5"/>
<feature type="domain" description="Ice-binding protein C-terminal" evidence="3">
    <location>
        <begin position="408"/>
        <end position="432"/>
    </location>
</feature>
<feature type="signal peptide" evidence="2">
    <location>
        <begin position="1"/>
        <end position="26"/>
    </location>
</feature>
<protein>
    <submittedName>
        <fullName evidence="4">PEPxxWA-CTERM sorting domain-containing protein</fullName>
    </submittedName>
</protein>
<keyword evidence="5" id="KW-1185">Reference proteome</keyword>
<evidence type="ECO:0000313" key="4">
    <source>
        <dbReference type="EMBL" id="MVO76369.1"/>
    </source>
</evidence>
<dbReference type="EMBL" id="WQMS01000001">
    <property type="protein sequence ID" value="MVO76369.1"/>
    <property type="molecule type" value="Genomic_DNA"/>
</dbReference>
<evidence type="ECO:0000313" key="5">
    <source>
        <dbReference type="Proteomes" id="UP000441389"/>
    </source>
</evidence>
<keyword evidence="2" id="KW-0732">Signal</keyword>
<reference evidence="4 5" key="1">
    <citation type="submission" date="2019-12" db="EMBL/GenBank/DDBJ databases">
        <authorList>
            <person name="Huq M.A."/>
        </authorList>
    </citation>
    <scope>NUCLEOTIDE SEQUENCE [LARGE SCALE GENOMIC DNA]</scope>
    <source>
        <strain evidence="4 5">MAH-20</strain>
    </source>
</reference>
<dbReference type="NCBIfam" id="NF035944">
    <property type="entry name" value="PEPxxWA-CTERM"/>
    <property type="match status" value="1"/>
</dbReference>
<dbReference type="NCBIfam" id="NF038122">
    <property type="entry name" value="metallo_LGF"/>
    <property type="match status" value="1"/>
</dbReference>
<feature type="transmembrane region" description="Helical" evidence="1">
    <location>
        <begin position="412"/>
        <end position="429"/>
    </location>
</feature>
<proteinExistence type="predicted"/>
<keyword evidence="1" id="KW-0812">Transmembrane</keyword>
<keyword evidence="1" id="KW-1133">Transmembrane helix</keyword>
<sequence length="440" mass="45766">MSRLQRALLGAAAAVAATLPTMPAHALNIVFTDTSGGGAAIGTQARFGFDVARLYWQSVLKDDITVRLDIGFAALDPGVIAQTGSTTVGLTVGQTYGLLGLDAKTQLDASAVANLRPLTPSGVNGGELALTAVTNNFVDPAARVGYQHGTARLDNDGSVNNIVLDVNTSVVKSLGITSGVIDGVDLATTADGSITFSNELNYDFDPRDGVSALSLDFIATAIHEIGHALGFVSGVDTYDIVSRDNGPLAGLLEAGAFGPERNLEERFRIMSVLDLFRYGEHSGDYGPLRQLDWTTGGDKYFSIDGGLSELFGSAGFSTGSFNGDGNQASHWVDNQYLPRNGGPCSILGTTPIGIMDPTSGFCELGSVTGLDLAAFDAMGWDLGFNVLANPAYSFSTADAVTAFGSLAPVPEPATWAMMIAGFGVVGAAARRRVRRSVSYA</sequence>
<evidence type="ECO:0000256" key="1">
    <source>
        <dbReference type="SAM" id="Phobius"/>
    </source>
</evidence>